<organism evidence="1 2">
    <name type="scientific">Halocatena pleomorpha</name>
    <dbReference type="NCBI Taxonomy" id="1785090"/>
    <lineage>
        <taxon>Archaea</taxon>
        <taxon>Methanobacteriati</taxon>
        <taxon>Methanobacteriota</taxon>
        <taxon>Stenosarchaea group</taxon>
        <taxon>Halobacteria</taxon>
        <taxon>Halobacteriales</taxon>
        <taxon>Natronomonadaceae</taxon>
        <taxon>Halocatena</taxon>
    </lineage>
</organism>
<dbReference type="OrthoDB" id="84364at2157"/>
<evidence type="ECO:0000313" key="2">
    <source>
        <dbReference type="Proteomes" id="UP000282322"/>
    </source>
</evidence>
<name>A0A3P3RJ68_9EURY</name>
<gene>
    <name evidence="1" type="ORF">EIK79_03760</name>
</gene>
<dbReference type="EMBL" id="RRCH01000005">
    <property type="protein sequence ID" value="RRJ32978.1"/>
    <property type="molecule type" value="Genomic_DNA"/>
</dbReference>
<dbReference type="InterPro" id="IPR018652">
    <property type="entry name" value="DUF2082_NA-bd_Znr"/>
</dbReference>
<comment type="caution">
    <text evidence="1">The sequence shown here is derived from an EMBL/GenBank/DDBJ whole genome shotgun (WGS) entry which is preliminary data.</text>
</comment>
<dbReference type="AlphaFoldDB" id="A0A3P3RJ68"/>
<keyword evidence="2" id="KW-1185">Reference proteome</keyword>
<evidence type="ECO:0000313" key="1">
    <source>
        <dbReference type="EMBL" id="RRJ32978.1"/>
    </source>
</evidence>
<reference evidence="1 2" key="1">
    <citation type="submission" date="2018-11" db="EMBL/GenBank/DDBJ databases">
        <title>Taxonoimc description of Halomarina strain SPP-AMP-1.</title>
        <authorList>
            <person name="Pal Y."/>
            <person name="Srinivasana K."/>
            <person name="Verma A."/>
            <person name="Kumar P."/>
        </authorList>
    </citation>
    <scope>NUCLEOTIDE SEQUENCE [LARGE SCALE GENOMIC DNA]</scope>
    <source>
        <strain evidence="1 2">SPP-AMP-1</strain>
    </source>
</reference>
<protein>
    <recommendedName>
        <fullName evidence="3">Nucleic acid-binding protein</fullName>
    </recommendedName>
</protein>
<dbReference type="Proteomes" id="UP000282322">
    <property type="component" value="Unassembled WGS sequence"/>
</dbReference>
<evidence type="ECO:0008006" key="3">
    <source>
        <dbReference type="Google" id="ProtNLM"/>
    </source>
</evidence>
<sequence>MNDGCPKCGHRETARETVSMTESGLSELFGGQTNRFLVISCVECGYSEFYRKSDSETSALSELFR</sequence>
<dbReference type="Pfam" id="PF09855">
    <property type="entry name" value="Zn_ribbon_13"/>
    <property type="match status" value="1"/>
</dbReference>
<proteinExistence type="predicted"/>
<accession>A0A3P3RJ68</accession>